<dbReference type="RefSeq" id="WP_160919486.1">
    <property type="nucleotide sequence ID" value="NZ_WMEY01000003.1"/>
</dbReference>
<dbReference type="PANTHER" id="PTHR36112">
    <property type="entry name" value="RIBOSOMAL RNA SMALL SUBUNIT METHYLTRANSFERASE J"/>
    <property type="match status" value="1"/>
</dbReference>
<dbReference type="Pfam" id="PF04445">
    <property type="entry name" value="SAM_MT"/>
    <property type="match status" value="1"/>
</dbReference>
<dbReference type="SUPFAM" id="SSF53335">
    <property type="entry name" value="S-adenosyl-L-methionine-dependent methyltransferases"/>
    <property type="match status" value="1"/>
</dbReference>
<evidence type="ECO:0000313" key="1">
    <source>
        <dbReference type="EMBL" id="MYL64034.1"/>
    </source>
</evidence>
<organism evidence="1 2">
    <name type="scientific">Guptibacillus hwajinpoensis</name>
    <dbReference type="NCBI Taxonomy" id="208199"/>
    <lineage>
        <taxon>Bacteria</taxon>
        <taxon>Bacillati</taxon>
        <taxon>Bacillota</taxon>
        <taxon>Bacilli</taxon>
        <taxon>Bacillales</taxon>
        <taxon>Guptibacillaceae</taxon>
        <taxon>Guptibacillus</taxon>
    </lineage>
</organism>
<evidence type="ECO:0000313" key="2">
    <source>
        <dbReference type="Proteomes" id="UP000447833"/>
    </source>
</evidence>
<dbReference type="PANTHER" id="PTHR36112:SF1">
    <property type="entry name" value="RIBOSOMAL RNA SMALL SUBUNIT METHYLTRANSFERASE J"/>
    <property type="match status" value="1"/>
</dbReference>
<dbReference type="Proteomes" id="UP000447833">
    <property type="component" value="Unassembled WGS sequence"/>
</dbReference>
<sequence length="258" mass="29007">MIFTTAGRPTEALVREAKRLSRLHKGTYISREKRSISQLMNLCDEPLIVVGFDRLFLYKDHAEKPVFFHPNSAMFRTKALLRGRSDAFIQASGLNKGMSLLDCTAGLGADSIVASLVVGEGGSVQAIEGSDHALILQEGLKNWQSGEAKIDNAMRRVVVIGKRYEAVLPNLPDDSVDVVYFDPMFEDTILESDGVLEMKKIALYDALSEEMIKEAKRIARIRVVLKDSWKSSQFQKFGFQQQIRKTSKFHYGILECKE</sequence>
<dbReference type="InterPro" id="IPR029063">
    <property type="entry name" value="SAM-dependent_MTases_sf"/>
</dbReference>
<dbReference type="EMBL" id="WMEY01000003">
    <property type="protein sequence ID" value="MYL64034.1"/>
    <property type="molecule type" value="Genomic_DNA"/>
</dbReference>
<accession>A0A845EZV8</accession>
<dbReference type="GO" id="GO:0008990">
    <property type="term" value="F:rRNA (guanine-N2-)-methyltransferase activity"/>
    <property type="evidence" value="ECO:0007669"/>
    <property type="project" value="InterPro"/>
</dbReference>
<reference evidence="1 2" key="1">
    <citation type="submission" date="2019-11" db="EMBL/GenBank/DDBJ databases">
        <title>Genome sequences of 17 halophilic strains isolated from different environments.</title>
        <authorList>
            <person name="Furrow R.E."/>
        </authorList>
    </citation>
    <scope>NUCLEOTIDE SEQUENCE [LARGE SCALE GENOMIC DNA]</scope>
    <source>
        <strain evidence="1 2">22506_14_FS</strain>
    </source>
</reference>
<dbReference type="Gene3D" id="3.40.50.150">
    <property type="entry name" value="Vaccinia Virus protein VP39"/>
    <property type="match status" value="1"/>
</dbReference>
<protein>
    <recommendedName>
        <fullName evidence="3">SAM-dependent methyltransferase</fullName>
    </recommendedName>
</protein>
<name>A0A845EZV8_9BACL</name>
<dbReference type="InterPro" id="IPR007536">
    <property type="entry name" value="16SrRNA_methylTrfase_J"/>
</dbReference>
<comment type="caution">
    <text evidence="1">The sequence shown here is derived from an EMBL/GenBank/DDBJ whole genome shotgun (WGS) entry which is preliminary data.</text>
</comment>
<evidence type="ECO:0008006" key="3">
    <source>
        <dbReference type="Google" id="ProtNLM"/>
    </source>
</evidence>
<dbReference type="AlphaFoldDB" id="A0A845EZV8"/>
<proteinExistence type="predicted"/>
<gene>
    <name evidence="1" type="ORF">GLW07_11800</name>
</gene>